<accession>A0A4Q9PAZ6</accession>
<keyword evidence="2" id="KW-1185">Reference proteome</keyword>
<proteinExistence type="predicted"/>
<dbReference type="Proteomes" id="UP000292082">
    <property type="component" value="Unassembled WGS sequence"/>
</dbReference>
<reference evidence="1 2" key="1">
    <citation type="submission" date="2019-01" db="EMBL/GenBank/DDBJ databases">
        <title>Draft genome sequences of three monokaryotic isolates of the white-rot basidiomycete fungus Dichomitus squalens.</title>
        <authorList>
            <consortium name="DOE Joint Genome Institute"/>
            <person name="Lopez S.C."/>
            <person name="Andreopoulos B."/>
            <person name="Pangilinan J."/>
            <person name="Lipzen A."/>
            <person name="Riley R."/>
            <person name="Ahrendt S."/>
            <person name="Ng V."/>
            <person name="Barry K."/>
            <person name="Daum C."/>
            <person name="Grigoriev I.V."/>
            <person name="Hilden K.S."/>
            <person name="Makela M.R."/>
            <person name="de Vries R.P."/>
        </authorList>
    </citation>
    <scope>NUCLEOTIDE SEQUENCE [LARGE SCALE GENOMIC DNA]</scope>
    <source>
        <strain evidence="1 2">CBS 464.89</strain>
    </source>
</reference>
<dbReference type="EMBL" id="ML145296">
    <property type="protein sequence ID" value="TBU51648.1"/>
    <property type="molecule type" value="Genomic_DNA"/>
</dbReference>
<gene>
    <name evidence="1" type="ORF">BD310DRAFT_941830</name>
</gene>
<dbReference type="AlphaFoldDB" id="A0A4Q9PAZ6"/>
<organism evidence="1 2">
    <name type="scientific">Dichomitus squalens</name>
    <dbReference type="NCBI Taxonomy" id="114155"/>
    <lineage>
        <taxon>Eukaryota</taxon>
        <taxon>Fungi</taxon>
        <taxon>Dikarya</taxon>
        <taxon>Basidiomycota</taxon>
        <taxon>Agaricomycotina</taxon>
        <taxon>Agaricomycetes</taxon>
        <taxon>Polyporales</taxon>
        <taxon>Polyporaceae</taxon>
        <taxon>Dichomitus</taxon>
    </lineage>
</organism>
<sequence length="65" mass="7021">MRTRRGRCALVPMCALKLPYWSVQVGHYISNIHDTTGRAGQNVGFTAWPATTTVIVVVVAGYDGG</sequence>
<name>A0A4Q9PAZ6_9APHY</name>
<evidence type="ECO:0000313" key="2">
    <source>
        <dbReference type="Proteomes" id="UP000292082"/>
    </source>
</evidence>
<evidence type="ECO:0000313" key="1">
    <source>
        <dbReference type="EMBL" id="TBU51648.1"/>
    </source>
</evidence>
<protein>
    <submittedName>
        <fullName evidence="1">Uncharacterized protein</fullName>
    </submittedName>
</protein>